<evidence type="ECO:0000313" key="1">
    <source>
        <dbReference type="EMBL" id="ADC91037.1"/>
    </source>
</evidence>
<accession>D3QZJ3</accession>
<organism evidence="1 2">
    <name type="scientific">Mageeibacillus indolicus (strain UPII9-5)</name>
    <name type="common">Clostridiales genomosp. BVAB3 (strain UPII9-5)</name>
    <dbReference type="NCBI Taxonomy" id="699246"/>
    <lineage>
        <taxon>Bacteria</taxon>
        <taxon>Bacillati</taxon>
        <taxon>Bacillota</taxon>
        <taxon>Clostridia</taxon>
        <taxon>Eubacteriales</taxon>
        <taxon>Oscillospiraceae</taxon>
        <taxon>Mageeibacillus</taxon>
    </lineage>
</organism>
<dbReference type="RefSeq" id="WP_012992736.1">
    <property type="nucleotide sequence ID" value="NC_013895.2"/>
</dbReference>
<gene>
    <name evidence="1" type="ordered locus">HMPREF0868_1638</name>
</gene>
<dbReference type="STRING" id="699246.HMPREF0868_1638"/>
<proteinExistence type="predicted"/>
<dbReference type="AlphaFoldDB" id="D3QZJ3"/>
<dbReference type="HOGENOM" id="CLU_3253696_0_0_9"/>
<reference evidence="2" key="1">
    <citation type="submission" date="2009-12" db="EMBL/GenBank/DDBJ databases">
        <title>Sequence of Clostridiales genomosp. BVAB3 str. UPII9-5.</title>
        <authorList>
            <person name="Madupu R."/>
            <person name="Durkin A.S."/>
            <person name="Torralba M."/>
            <person name="Methe B."/>
            <person name="Sutton G.G."/>
            <person name="Strausberg R.L."/>
            <person name="Nelson K.E."/>
        </authorList>
    </citation>
    <scope>NUCLEOTIDE SEQUENCE [LARGE SCALE GENOMIC DNA]</scope>
    <source>
        <strain evidence="2">UPII9-5</strain>
    </source>
</reference>
<sequence length="42" mass="4467">MPGRRGGESECYEGTKTADFKTAGSKKVGTKAVESNPAEMFL</sequence>
<evidence type="ECO:0000313" key="2">
    <source>
        <dbReference type="Proteomes" id="UP000008234"/>
    </source>
</evidence>
<dbReference type="Proteomes" id="UP000008234">
    <property type="component" value="Chromosome"/>
</dbReference>
<keyword evidence="2" id="KW-1185">Reference proteome</keyword>
<name>D3QZJ3_MAGIU</name>
<protein>
    <submittedName>
        <fullName evidence="1">Uncharacterized protein</fullName>
    </submittedName>
</protein>
<dbReference type="EMBL" id="CP001850">
    <property type="protein sequence ID" value="ADC91037.1"/>
    <property type="molecule type" value="Genomic_DNA"/>
</dbReference>
<dbReference type="KEGG" id="clo:HMPREF0868_1638"/>